<evidence type="ECO:0000313" key="3">
    <source>
        <dbReference type="Proteomes" id="UP001144673"/>
    </source>
</evidence>
<proteinExistence type="predicted"/>
<dbReference type="RefSeq" id="XP_056053372.1">
    <property type="nucleotide sequence ID" value="XM_056201639.1"/>
</dbReference>
<accession>A0A9W8QDL5</accession>
<name>A0A9W8QDL5_AKAMU</name>
<feature type="compositionally biased region" description="Basic and acidic residues" evidence="1">
    <location>
        <begin position="79"/>
        <end position="100"/>
    </location>
</feature>
<dbReference type="Proteomes" id="UP001144673">
    <property type="component" value="Chromosome 4"/>
</dbReference>
<evidence type="ECO:0000313" key="2">
    <source>
        <dbReference type="EMBL" id="KAJ4151658.1"/>
    </source>
</evidence>
<dbReference type="KEGG" id="amus:LMH87_012347"/>
<comment type="caution">
    <text evidence="2">The sequence shown here is derived from an EMBL/GenBank/DDBJ whole genome shotgun (WGS) entry which is preliminary data.</text>
</comment>
<sequence length="224" mass="25629">MSEEQITQVGPRNEARSASTALQRVIRSTEEAELPHQLTTLERIKAIQNEISRIQTTNKCRDSEARLYMSLASLLKELGNERTKRTKGSDRNDHTDRNDGAPEVELAGKIAQLCNSRENAGRSESTGKFEQEAYDRLLWFSTSWNEVDTLRVTGKAEEGRLLAIELFNVQKKWKFTSYPSEIWRKQGNCEVVLKLEADWKESFSIADRLMAFELLDASAEQKSR</sequence>
<feature type="region of interest" description="Disordered" evidence="1">
    <location>
        <begin position="79"/>
        <end position="102"/>
    </location>
</feature>
<dbReference type="GeneID" id="80899506"/>
<reference evidence="2" key="1">
    <citation type="journal article" date="2023" name="Access Microbiol">
        <title>De-novo genome assembly for Akanthomyces muscarius, a biocontrol agent of insect agricultural pests.</title>
        <authorList>
            <person name="Erdos Z."/>
            <person name="Studholme D.J."/>
            <person name="Raymond B."/>
            <person name="Sharma M."/>
        </authorList>
    </citation>
    <scope>NUCLEOTIDE SEQUENCE</scope>
    <source>
        <strain evidence="2">Ve6</strain>
    </source>
</reference>
<gene>
    <name evidence="2" type="ORF">LMH87_012347</name>
</gene>
<keyword evidence="3" id="KW-1185">Reference proteome</keyword>
<evidence type="ECO:0000256" key="1">
    <source>
        <dbReference type="SAM" id="MobiDB-lite"/>
    </source>
</evidence>
<dbReference type="EMBL" id="JAJHUN010000009">
    <property type="protein sequence ID" value="KAJ4151658.1"/>
    <property type="molecule type" value="Genomic_DNA"/>
</dbReference>
<dbReference type="AlphaFoldDB" id="A0A9W8QDL5"/>
<protein>
    <submittedName>
        <fullName evidence="2">Uncharacterized protein</fullName>
    </submittedName>
</protein>
<organism evidence="2 3">
    <name type="scientific">Akanthomyces muscarius</name>
    <name type="common">Entomopathogenic fungus</name>
    <name type="synonym">Lecanicillium muscarium</name>
    <dbReference type="NCBI Taxonomy" id="2231603"/>
    <lineage>
        <taxon>Eukaryota</taxon>
        <taxon>Fungi</taxon>
        <taxon>Dikarya</taxon>
        <taxon>Ascomycota</taxon>
        <taxon>Pezizomycotina</taxon>
        <taxon>Sordariomycetes</taxon>
        <taxon>Hypocreomycetidae</taxon>
        <taxon>Hypocreales</taxon>
        <taxon>Cordycipitaceae</taxon>
        <taxon>Akanthomyces</taxon>
    </lineage>
</organism>
<feature type="region of interest" description="Disordered" evidence="1">
    <location>
        <begin position="1"/>
        <end position="20"/>
    </location>
</feature>